<dbReference type="Proteomes" id="UP001055879">
    <property type="component" value="Linkage Group LG10"/>
</dbReference>
<reference evidence="2" key="1">
    <citation type="journal article" date="2022" name="Mol. Ecol. Resour.">
        <title>The genomes of chicory, endive, great burdock and yacon provide insights into Asteraceae palaeo-polyploidization history and plant inulin production.</title>
        <authorList>
            <person name="Fan W."/>
            <person name="Wang S."/>
            <person name="Wang H."/>
            <person name="Wang A."/>
            <person name="Jiang F."/>
            <person name="Liu H."/>
            <person name="Zhao H."/>
            <person name="Xu D."/>
            <person name="Zhang Y."/>
        </authorList>
    </citation>
    <scope>NUCLEOTIDE SEQUENCE [LARGE SCALE GENOMIC DNA]</scope>
    <source>
        <strain evidence="2">cv. Niubang</strain>
    </source>
</reference>
<reference evidence="1 2" key="2">
    <citation type="journal article" date="2022" name="Mol. Ecol. Resour.">
        <title>The genomes of chicory, endive, great burdock and yacon provide insights into Asteraceae paleo-polyploidization history and plant inulin production.</title>
        <authorList>
            <person name="Fan W."/>
            <person name="Wang S."/>
            <person name="Wang H."/>
            <person name="Wang A."/>
            <person name="Jiang F."/>
            <person name="Liu H."/>
            <person name="Zhao H."/>
            <person name="Xu D."/>
            <person name="Zhang Y."/>
        </authorList>
    </citation>
    <scope>NUCLEOTIDE SEQUENCE [LARGE SCALE GENOMIC DNA]</scope>
    <source>
        <strain evidence="2">cv. Niubang</strain>
    </source>
</reference>
<dbReference type="EMBL" id="CM042056">
    <property type="protein sequence ID" value="KAI3697904.1"/>
    <property type="molecule type" value="Genomic_DNA"/>
</dbReference>
<comment type="caution">
    <text evidence="1">The sequence shown here is derived from an EMBL/GenBank/DDBJ whole genome shotgun (WGS) entry which is preliminary data.</text>
</comment>
<gene>
    <name evidence="1" type="ORF">L6452_31007</name>
</gene>
<organism evidence="1 2">
    <name type="scientific">Arctium lappa</name>
    <name type="common">Greater burdock</name>
    <name type="synonym">Lappa major</name>
    <dbReference type="NCBI Taxonomy" id="4217"/>
    <lineage>
        <taxon>Eukaryota</taxon>
        <taxon>Viridiplantae</taxon>
        <taxon>Streptophyta</taxon>
        <taxon>Embryophyta</taxon>
        <taxon>Tracheophyta</taxon>
        <taxon>Spermatophyta</taxon>
        <taxon>Magnoliopsida</taxon>
        <taxon>eudicotyledons</taxon>
        <taxon>Gunneridae</taxon>
        <taxon>Pentapetalae</taxon>
        <taxon>asterids</taxon>
        <taxon>campanulids</taxon>
        <taxon>Asterales</taxon>
        <taxon>Asteraceae</taxon>
        <taxon>Carduoideae</taxon>
        <taxon>Cardueae</taxon>
        <taxon>Arctiinae</taxon>
        <taxon>Arctium</taxon>
    </lineage>
</organism>
<proteinExistence type="predicted"/>
<sequence>MAHFSSRLDVSSERCCMSKGRGSVYDLVFGICFHFCRSISSQRGHQNSLERLPIFFVLMVLGGLKHPLICSALGLVYTVGRFFYFTGYSSGDPKGRLPIGPRRWCNTGHCK</sequence>
<protein>
    <submittedName>
        <fullName evidence="1">Uncharacterized protein</fullName>
    </submittedName>
</protein>
<evidence type="ECO:0000313" key="2">
    <source>
        <dbReference type="Proteomes" id="UP001055879"/>
    </source>
</evidence>
<evidence type="ECO:0000313" key="1">
    <source>
        <dbReference type="EMBL" id="KAI3697904.1"/>
    </source>
</evidence>
<name>A0ACB8ZIV2_ARCLA</name>
<accession>A0ACB8ZIV2</accession>
<keyword evidence="2" id="KW-1185">Reference proteome</keyword>